<accession>A0A0F9JKQ9</accession>
<evidence type="ECO:0000256" key="1">
    <source>
        <dbReference type="ARBA" id="ARBA00022723"/>
    </source>
</evidence>
<dbReference type="PANTHER" id="PTHR45953">
    <property type="entry name" value="IDURONATE 2-SULFATASE"/>
    <property type="match status" value="1"/>
</dbReference>
<evidence type="ECO:0000259" key="3">
    <source>
        <dbReference type="Pfam" id="PF00884"/>
    </source>
</evidence>
<evidence type="ECO:0000313" key="4">
    <source>
        <dbReference type="EMBL" id="KKM62971.1"/>
    </source>
</evidence>
<sequence>MFYDRKSFDEHRRRFEVMSEKMNVLFIITDQQRADHLSCMGNIVLKTPHIDSIADNGMKFTNYYCSTPICMPNRASLFTGLYPSVHGTRSNGINLNPELPMLSGILRDFGYHTCNVGKLHFNFYANSTDRKISSYEEILKGMSGKLVTSSLPMPYYGFDELHMTNGHGDVIAGHYLEWLEEKQFNQIDILKNSIGNIFKLYYDSIIPEDLYPTSYITEKTIDYLERFSERKFDKENFFLHCSFPDPHHPVCPPGKYKDLYKPEDIELPLNFDDGEKLLNHPFLGPQLKDKRFVHLLPQKIDEETAKIFTALTYGSISMIDDGVGRILKTLEKTGLADNTMVIFTSDHGDYCGDHGLVLKGPAHFRSVINMPLIWKIPGLTRSTTTNSLVSTVDLPKTILTLLGVKKKLFPEILQGYDLTPLLNNPNEKIRNQVLIEHDEELAQDKIIRLRTLITEEHRLTIYDGFDDFGDIFNYKDDPYEVNNLWNIEKELKNQLLEKLLREIINLQPRKPKRVAYN</sequence>
<dbReference type="Pfam" id="PF00884">
    <property type="entry name" value="Sulfatase"/>
    <property type="match status" value="1"/>
</dbReference>
<dbReference type="InterPro" id="IPR000917">
    <property type="entry name" value="Sulfatase_N"/>
</dbReference>
<name>A0A0F9JKQ9_9ZZZZ</name>
<dbReference type="SUPFAM" id="SSF53649">
    <property type="entry name" value="Alkaline phosphatase-like"/>
    <property type="match status" value="1"/>
</dbReference>
<dbReference type="EMBL" id="LAZR01011189">
    <property type="protein sequence ID" value="KKM62971.1"/>
    <property type="molecule type" value="Genomic_DNA"/>
</dbReference>
<comment type="caution">
    <text evidence="4">The sequence shown here is derived from an EMBL/GenBank/DDBJ whole genome shotgun (WGS) entry which is preliminary data.</text>
</comment>
<dbReference type="AlphaFoldDB" id="A0A0F9JKQ9"/>
<dbReference type="GO" id="GO:0046872">
    <property type="term" value="F:metal ion binding"/>
    <property type="evidence" value="ECO:0007669"/>
    <property type="project" value="UniProtKB-KW"/>
</dbReference>
<keyword evidence="1" id="KW-0479">Metal-binding</keyword>
<dbReference type="GO" id="GO:0008484">
    <property type="term" value="F:sulfuric ester hydrolase activity"/>
    <property type="evidence" value="ECO:0007669"/>
    <property type="project" value="TreeGrafter"/>
</dbReference>
<keyword evidence="2" id="KW-0378">Hydrolase</keyword>
<protein>
    <recommendedName>
        <fullName evidence="3">Sulfatase N-terminal domain-containing protein</fullName>
    </recommendedName>
</protein>
<evidence type="ECO:0000256" key="2">
    <source>
        <dbReference type="ARBA" id="ARBA00022801"/>
    </source>
</evidence>
<organism evidence="4">
    <name type="scientific">marine sediment metagenome</name>
    <dbReference type="NCBI Taxonomy" id="412755"/>
    <lineage>
        <taxon>unclassified sequences</taxon>
        <taxon>metagenomes</taxon>
        <taxon>ecological metagenomes</taxon>
    </lineage>
</organism>
<dbReference type="GO" id="GO:0005737">
    <property type="term" value="C:cytoplasm"/>
    <property type="evidence" value="ECO:0007669"/>
    <property type="project" value="TreeGrafter"/>
</dbReference>
<dbReference type="InterPro" id="IPR017850">
    <property type="entry name" value="Alkaline_phosphatase_core_sf"/>
</dbReference>
<dbReference type="Gene3D" id="3.40.720.10">
    <property type="entry name" value="Alkaline Phosphatase, subunit A"/>
    <property type="match status" value="1"/>
</dbReference>
<feature type="domain" description="Sulfatase N-terminal" evidence="3">
    <location>
        <begin position="23"/>
        <end position="404"/>
    </location>
</feature>
<reference evidence="4" key="1">
    <citation type="journal article" date="2015" name="Nature">
        <title>Complex archaea that bridge the gap between prokaryotes and eukaryotes.</title>
        <authorList>
            <person name="Spang A."/>
            <person name="Saw J.H."/>
            <person name="Jorgensen S.L."/>
            <person name="Zaremba-Niedzwiedzka K."/>
            <person name="Martijn J."/>
            <person name="Lind A.E."/>
            <person name="van Eijk R."/>
            <person name="Schleper C."/>
            <person name="Guy L."/>
            <person name="Ettema T.J."/>
        </authorList>
    </citation>
    <scope>NUCLEOTIDE SEQUENCE</scope>
</reference>
<dbReference type="PANTHER" id="PTHR45953:SF1">
    <property type="entry name" value="IDURONATE 2-SULFATASE"/>
    <property type="match status" value="1"/>
</dbReference>
<proteinExistence type="predicted"/>
<gene>
    <name evidence="4" type="ORF">LCGC14_1516280</name>
</gene>